<accession>L8GGN3</accession>
<dbReference type="GeneID" id="14912592"/>
<feature type="compositionally biased region" description="Low complexity" evidence="1">
    <location>
        <begin position="235"/>
        <end position="247"/>
    </location>
</feature>
<name>L8GGN3_ACACF</name>
<dbReference type="KEGG" id="acan:ACA1_014210"/>
<evidence type="ECO:0000313" key="3">
    <source>
        <dbReference type="Proteomes" id="UP000011083"/>
    </source>
</evidence>
<reference evidence="2 3" key="1">
    <citation type="journal article" date="2013" name="Genome Biol.">
        <title>Genome of Acanthamoeba castellanii highlights extensive lateral gene transfer and early evolution of tyrosine kinase signaling.</title>
        <authorList>
            <person name="Clarke M."/>
            <person name="Lohan A.J."/>
            <person name="Liu B."/>
            <person name="Lagkouvardos I."/>
            <person name="Roy S."/>
            <person name="Zafar N."/>
            <person name="Bertelli C."/>
            <person name="Schilde C."/>
            <person name="Kianianmomeni A."/>
            <person name="Burglin T.R."/>
            <person name="Frech C."/>
            <person name="Turcotte B."/>
            <person name="Kopec K.O."/>
            <person name="Synnott J.M."/>
            <person name="Choo C."/>
            <person name="Paponov I."/>
            <person name="Finkler A."/>
            <person name="Soon Heng Tan C."/>
            <person name="Hutchins A.P."/>
            <person name="Weinmeier T."/>
            <person name="Rattei T."/>
            <person name="Chu J.S."/>
            <person name="Gimenez G."/>
            <person name="Irimia M."/>
            <person name="Rigden D.J."/>
            <person name="Fitzpatrick D.A."/>
            <person name="Lorenzo-Morales J."/>
            <person name="Bateman A."/>
            <person name="Chiu C.H."/>
            <person name="Tang P."/>
            <person name="Hegemann P."/>
            <person name="Fromm H."/>
            <person name="Raoult D."/>
            <person name="Greub G."/>
            <person name="Miranda-Saavedra D."/>
            <person name="Chen N."/>
            <person name="Nash P."/>
            <person name="Ginger M.L."/>
            <person name="Horn M."/>
            <person name="Schaap P."/>
            <person name="Caler L."/>
            <person name="Loftus B."/>
        </authorList>
    </citation>
    <scope>NUCLEOTIDE SEQUENCE [LARGE SCALE GENOMIC DNA]</scope>
    <source>
        <strain evidence="2 3">Neff</strain>
    </source>
</reference>
<feature type="region of interest" description="Disordered" evidence="1">
    <location>
        <begin position="56"/>
        <end position="114"/>
    </location>
</feature>
<evidence type="ECO:0000313" key="2">
    <source>
        <dbReference type="EMBL" id="ELR12112.1"/>
    </source>
</evidence>
<evidence type="ECO:0000256" key="1">
    <source>
        <dbReference type="SAM" id="MobiDB-lite"/>
    </source>
</evidence>
<sequence>MMASTAACPRCATALKPLKINFTEVMLKCNTCFFPLDSEDVSRYILAPDDPRLVTLTPRKRSREATTPLPAGTPTPARQKKRRTASTRRRASTETPQALPLAPQLPPQPRPASIADSIDIDNLLSELLDFDDSSLSPQYQMSFSPGQDASATVPPLGSGNADATAITYSEDALREFLFCDAGGANDNNSNAFNLDALLADELAAVNSPPSDADGRPGSPARAGGSANSCDEASSRRPTSATTAAASCSSADLEGSTTWTSAAASLESGRDAAEQQQQQQQQCLAEALVMGCSERRGGEEAFLSSSSLVRF</sequence>
<dbReference type="EMBL" id="KB008130">
    <property type="protein sequence ID" value="ELR12112.1"/>
    <property type="molecule type" value="Genomic_DNA"/>
</dbReference>
<protein>
    <submittedName>
        <fullName evidence="2">Uncharacterized protein</fullName>
    </submittedName>
</protein>
<dbReference type="Proteomes" id="UP000011083">
    <property type="component" value="Unassembled WGS sequence"/>
</dbReference>
<proteinExistence type="predicted"/>
<dbReference type="AlphaFoldDB" id="L8GGN3"/>
<feature type="region of interest" description="Disordered" evidence="1">
    <location>
        <begin position="205"/>
        <end position="247"/>
    </location>
</feature>
<feature type="compositionally biased region" description="Basic residues" evidence="1">
    <location>
        <begin position="78"/>
        <end position="90"/>
    </location>
</feature>
<gene>
    <name evidence="2" type="ORF">ACA1_014210</name>
</gene>
<keyword evidence="3" id="KW-1185">Reference proteome</keyword>
<dbReference type="OrthoDB" id="2367383at2759"/>
<feature type="compositionally biased region" description="Low complexity" evidence="1">
    <location>
        <begin position="65"/>
        <end position="77"/>
    </location>
</feature>
<organism evidence="2 3">
    <name type="scientific">Acanthamoeba castellanii (strain ATCC 30010 / Neff)</name>
    <dbReference type="NCBI Taxonomy" id="1257118"/>
    <lineage>
        <taxon>Eukaryota</taxon>
        <taxon>Amoebozoa</taxon>
        <taxon>Discosea</taxon>
        <taxon>Longamoebia</taxon>
        <taxon>Centramoebida</taxon>
        <taxon>Acanthamoebidae</taxon>
        <taxon>Acanthamoeba</taxon>
    </lineage>
</organism>
<dbReference type="VEuPathDB" id="AmoebaDB:ACA1_014210"/>
<dbReference type="RefSeq" id="XP_004334125.1">
    <property type="nucleotide sequence ID" value="XM_004334077.1"/>
</dbReference>